<evidence type="ECO:0000256" key="15">
    <source>
        <dbReference type="RuleBase" id="RU363063"/>
    </source>
</evidence>
<evidence type="ECO:0000256" key="8">
    <source>
        <dbReference type="ARBA" id="ARBA00022968"/>
    </source>
</evidence>
<evidence type="ECO:0000256" key="4">
    <source>
        <dbReference type="ARBA" id="ARBA00008661"/>
    </source>
</evidence>
<dbReference type="Gene3D" id="3.90.550.50">
    <property type="match status" value="1"/>
</dbReference>
<dbReference type="EMBL" id="JAXIOK010000020">
    <property type="protein sequence ID" value="KAK4747028.1"/>
    <property type="molecule type" value="Genomic_DNA"/>
</dbReference>
<comment type="similarity">
    <text evidence="4 15">Belongs to the glycosyltransferase 31 family.</text>
</comment>
<dbReference type="FunFam" id="3.90.550.50:FF:000012">
    <property type="entry name" value="Hexosyltransferase"/>
    <property type="match status" value="1"/>
</dbReference>
<evidence type="ECO:0000256" key="11">
    <source>
        <dbReference type="ARBA" id="ARBA00023136"/>
    </source>
</evidence>
<comment type="function">
    <text evidence="14">Beta-1,3-galactosyltransferase that transfers galactose from UDP-galactose to substrates with a terminal glycosyl residue.</text>
</comment>
<keyword evidence="7 15" id="KW-0812">Transmembrane</keyword>
<evidence type="ECO:0000256" key="6">
    <source>
        <dbReference type="ARBA" id="ARBA00022679"/>
    </source>
</evidence>
<evidence type="ECO:0000256" key="7">
    <source>
        <dbReference type="ARBA" id="ARBA00022692"/>
    </source>
</evidence>
<dbReference type="PANTHER" id="PTHR11214:SF85">
    <property type="entry name" value="BETA-1,3-GALACTOSYLTRANSFERASE 12-RELATED"/>
    <property type="match status" value="1"/>
</dbReference>
<keyword evidence="6" id="KW-0808">Transferase</keyword>
<accession>A0AAN7GLJ4</accession>
<evidence type="ECO:0000313" key="17">
    <source>
        <dbReference type="Proteomes" id="UP001345219"/>
    </source>
</evidence>
<reference evidence="16 17" key="1">
    <citation type="journal article" date="2023" name="Hortic Res">
        <title>Pangenome of water caltrop reveals structural variations and asymmetric subgenome divergence after allopolyploidization.</title>
        <authorList>
            <person name="Zhang X."/>
            <person name="Chen Y."/>
            <person name="Wang L."/>
            <person name="Yuan Y."/>
            <person name="Fang M."/>
            <person name="Shi L."/>
            <person name="Lu R."/>
            <person name="Comes H.P."/>
            <person name="Ma Y."/>
            <person name="Chen Y."/>
            <person name="Huang G."/>
            <person name="Zhou Y."/>
            <person name="Zheng Z."/>
            <person name="Qiu Y."/>
        </authorList>
    </citation>
    <scope>NUCLEOTIDE SEQUENCE [LARGE SCALE GENOMIC DNA]</scope>
    <source>
        <tissue evidence="16">Roots</tissue>
    </source>
</reference>
<evidence type="ECO:0000256" key="12">
    <source>
        <dbReference type="ARBA" id="ARBA00023180"/>
    </source>
</evidence>
<keyword evidence="17" id="KW-1185">Reference proteome</keyword>
<evidence type="ECO:0000256" key="14">
    <source>
        <dbReference type="ARBA" id="ARBA00055406"/>
    </source>
</evidence>
<keyword evidence="8 15" id="KW-0735">Signal-anchor</keyword>
<comment type="caution">
    <text evidence="16">The sequence shown here is derived from an EMBL/GenBank/DDBJ whole genome shotgun (WGS) entry which is preliminary data.</text>
</comment>
<evidence type="ECO:0000256" key="10">
    <source>
        <dbReference type="ARBA" id="ARBA00023034"/>
    </source>
</evidence>
<dbReference type="GO" id="GO:0000139">
    <property type="term" value="C:Golgi membrane"/>
    <property type="evidence" value="ECO:0007669"/>
    <property type="project" value="UniProtKB-SubCell"/>
</dbReference>
<dbReference type="Pfam" id="PF01762">
    <property type="entry name" value="Galactosyl_T"/>
    <property type="match status" value="1"/>
</dbReference>
<feature type="transmembrane region" description="Helical" evidence="15">
    <location>
        <begin position="25"/>
        <end position="48"/>
    </location>
</feature>
<comment type="cofactor">
    <cofactor evidence="1 15">
        <name>Mn(2+)</name>
        <dbReference type="ChEBI" id="CHEBI:29035"/>
    </cofactor>
</comment>
<evidence type="ECO:0000256" key="3">
    <source>
        <dbReference type="ARBA" id="ARBA00004922"/>
    </source>
</evidence>
<keyword evidence="10 15" id="KW-0333">Golgi apparatus</keyword>
<comment type="pathway">
    <text evidence="3">Protein modification; protein glycosylation.</text>
</comment>
<keyword evidence="9 15" id="KW-1133">Transmembrane helix</keyword>
<evidence type="ECO:0000256" key="9">
    <source>
        <dbReference type="ARBA" id="ARBA00022989"/>
    </source>
</evidence>
<protein>
    <recommendedName>
        <fullName evidence="15">Hexosyltransferase</fullName>
        <ecNumber evidence="15">2.4.1.-</ecNumber>
    </recommendedName>
</protein>
<comment type="subcellular location">
    <subcellularLocation>
        <location evidence="2 15">Golgi apparatus membrane</location>
        <topology evidence="2 15">Single-pass type II membrane protein</topology>
    </subcellularLocation>
</comment>
<evidence type="ECO:0000256" key="5">
    <source>
        <dbReference type="ARBA" id="ARBA00022676"/>
    </source>
</evidence>
<keyword evidence="12" id="KW-0325">Glycoprotein</keyword>
<dbReference type="EC" id="2.4.1.-" evidence="15"/>
<name>A0AAN7GLJ4_9MYRT</name>
<gene>
    <name evidence="16" type="ORF">SAY87_026065</name>
</gene>
<keyword evidence="11 15" id="KW-0472">Membrane</keyword>
<organism evidence="16 17">
    <name type="scientific">Trapa incisa</name>
    <dbReference type="NCBI Taxonomy" id="236973"/>
    <lineage>
        <taxon>Eukaryota</taxon>
        <taxon>Viridiplantae</taxon>
        <taxon>Streptophyta</taxon>
        <taxon>Embryophyta</taxon>
        <taxon>Tracheophyta</taxon>
        <taxon>Spermatophyta</taxon>
        <taxon>Magnoliopsida</taxon>
        <taxon>eudicotyledons</taxon>
        <taxon>Gunneridae</taxon>
        <taxon>Pentapetalae</taxon>
        <taxon>rosids</taxon>
        <taxon>malvids</taxon>
        <taxon>Myrtales</taxon>
        <taxon>Lythraceae</taxon>
        <taxon>Trapa</taxon>
    </lineage>
</organism>
<keyword evidence="13 15" id="KW-0464">Manganese</keyword>
<dbReference type="Proteomes" id="UP001345219">
    <property type="component" value="Chromosome 20"/>
</dbReference>
<evidence type="ECO:0000313" key="16">
    <source>
        <dbReference type="EMBL" id="KAK4747028.1"/>
    </source>
</evidence>
<evidence type="ECO:0000256" key="13">
    <source>
        <dbReference type="ARBA" id="ARBA00023211"/>
    </source>
</evidence>
<dbReference type="GO" id="GO:0008378">
    <property type="term" value="F:galactosyltransferase activity"/>
    <property type="evidence" value="ECO:0007669"/>
    <property type="project" value="TreeGrafter"/>
</dbReference>
<dbReference type="AlphaFoldDB" id="A0AAN7GLJ4"/>
<sequence length="352" mass="39554">MAPYTPKPIKHQRPIPNHSSSLSTLLLAFSIFSLLAGIFGISFSFYALRRPHPVPIFRCRGSRDALREFIAASGSRKLGGAGELVDHRPKRLIGFIGIQTGFGLNDRRDALRSTWLASGPDGLLRLEQATGLAFRFVIGRSKDGKKMSTLKQEIEKYRDFMLIDVDEENSSPPYKTLIYLKAAFELFEADYYVKADDNIYLRPDRLATLLAKERPYSRSYIGCMKKGPVVTDPKMKWYEPSANLIGNEYFLHTYGPIYVLSAEIVASLAAARNDSLRMFKNEDVTIGSWMLSMNVHYEENKAMCDPQCTAASIAVWDIPKCSGLCNPVSKIHELHQTDICSKSPTLPPEDDE</sequence>
<evidence type="ECO:0000256" key="1">
    <source>
        <dbReference type="ARBA" id="ARBA00001936"/>
    </source>
</evidence>
<dbReference type="InterPro" id="IPR002659">
    <property type="entry name" value="Glyco_trans_31"/>
</dbReference>
<evidence type="ECO:0000256" key="2">
    <source>
        <dbReference type="ARBA" id="ARBA00004323"/>
    </source>
</evidence>
<dbReference type="PANTHER" id="PTHR11214">
    <property type="entry name" value="BETA-1,3-N-ACETYLGLUCOSAMINYLTRANSFERASE"/>
    <property type="match status" value="1"/>
</dbReference>
<keyword evidence="5 15" id="KW-0328">Glycosyltransferase</keyword>
<proteinExistence type="inferred from homology"/>